<evidence type="ECO:0008006" key="5">
    <source>
        <dbReference type="Google" id="ProtNLM"/>
    </source>
</evidence>
<feature type="compositionally biased region" description="Low complexity" evidence="1">
    <location>
        <begin position="33"/>
        <end position="44"/>
    </location>
</feature>
<comment type="caution">
    <text evidence="3">The sequence shown here is derived from an EMBL/GenBank/DDBJ whole genome shotgun (WGS) entry which is preliminary data.</text>
</comment>
<gene>
    <name evidence="3" type="ORF">DMP05_04135</name>
</gene>
<dbReference type="AlphaFoldDB" id="A0A3N0IGH5"/>
<feature type="chain" id="PRO_5039014988" description="PepSY domain-containing protein" evidence="2">
    <location>
        <begin position="26"/>
        <end position="239"/>
    </location>
</feature>
<keyword evidence="4" id="KW-1185">Reference proteome</keyword>
<sequence>MERKSKAMAALACVALLVLIGAGCARCTMVHSGQQDQPGQEQGETASVDAEEAKDSLEKLLGTKWTSQDGKSAMSIVNGAFVERSGDEEKITYWTPEKSTSDESGFSESIWVSDSLTSTQSPSTIRVDIAGDGSLVIACDSFKLAASYTIDAPESVELGITGNVGYLASLTGIDQAKIAECLQGYVTAKCPYAKTASWDGEIYIDANNDRTSSTFTLDDPNATIVTVTIDGKTGKISAM</sequence>
<name>A0A3N0IGH5_9ACTN</name>
<dbReference type="PROSITE" id="PS51257">
    <property type="entry name" value="PROKAR_LIPOPROTEIN"/>
    <property type="match status" value="1"/>
</dbReference>
<evidence type="ECO:0000313" key="3">
    <source>
        <dbReference type="EMBL" id="RNM35867.1"/>
    </source>
</evidence>
<proteinExistence type="predicted"/>
<protein>
    <recommendedName>
        <fullName evidence="5">PepSY domain-containing protein</fullName>
    </recommendedName>
</protein>
<organism evidence="3 4">
    <name type="scientific">Slackia isoflavoniconvertens</name>
    <dbReference type="NCBI Taxonomy" id="572010"/>
    <lineage>
        <taxon>Bacteria</taxon>
        <taxon>Bacillati</taxon>
        <taxon>Actinomycetota</taxon>
        <taxon>Coriobacteriia</taxon>
        <taxon>Eggerthellales</taxon>
        <taxon>Eggerthellaceae</taxon>
        <taxon>Slackia</taxon>
    </lineage>
</organism>
<evidence type="ECO:0000313" key="4">
    <source>
        <dbReference type="Proteomes" id="UP000271472"/>
    </source>
</evidence>
<dbReference type="Proteomes" id="UP000271472">
    <property type="component" value="Unassembled WGS sequence"/>
</dbReference>
<reference evidence="4" key="1">
    <citation type="submission" date="2018-05" db="EMBL/GenBank/DDBJ databases">
        <title>Genome Sequencing of selected type strains of the family Eggerthellaceae.</title>
        <authorList>
            <person name="Danylec N."/>
            <person name="Stoll D.A."/>
            <person name="Doetsch A."/>
            <person name="Huch M."/>
        </authorList>
    </citation>
    <scope>NUCLEOTIDE SEQUENCE [LARGE SCALE GENOMIC DNA]</scope>
    <source>
        <strain evidence="4">DSM 22006</strain>
    </source>
</reference>
<accession>A0A3N0IGH5</accession>
<keyword evidence="2" id="KW-0732">Signal</keyword>
<evidence type="ECO:0000256" key="2">
    <source>
        <dbReference type="SAM" id="SignalP"/>
    </source>
</evidence>
<dbReference type="EMBL" id="QIBZ01000005">
    <property type="protein sequence ID" value="RNM35867.1"/>
    <property type="molecule type" value="Genomic_DNA"/>
</dbReference>
<feature type="signal peptide" evidence="2">
    <location>
        <begin position="1"/>
        <end position="25"/>
    </location>
</feature>
<dbReference type="GeneID" id="98662275"/>
<dbReference type="RefSeq" id="WP_123219284.1">
    <property type="nucleotide sequence ID" value="NZ_JACHYQ010000001.1"/>
</dbReference>
<evidence type="ECO:0000256" key="1">
    <source>
        <dbReference type="SAM" id="MobiDB-lite"/>
    </source>
</evidence>
<dbReference type="OrthoDB" id="3193029at2"/>
<feature type="region of interest" description="Disordered" evidence="1">
    <location>
        <begin position="32"/>
        <end position="53"/>
    </location>
</feature>